<evidence type="ECO:0000313" key="2">
    <source>
        <dbReference type="Proteomes" id="UP000054047"/>
    </source>
</evidence>
<protein>
    <submittedName>
        <fullName evidence="1">Uncharacterized protein</fullName>
    </submittedName>
</protein>
<name>A0A0C2D399_9BILA</name>
<evidence type="ECO:0000313" key="1">
    <source>
        <dbReference type="EMBL" id="KIH63893.1"/>
    </source>
</evidence>
<sequence length="78" mass="8620">MSDRTPNMFPDINDHNLKHPSLDIDLVKPLPSKSNRGLGNLQLDSLPELKMETEKSDRSVVIAGFDEAPPNLPASLLQ</sequence>
<proteinExistence type="predicted"/>
<dbReference type="Proteomes" id="UP000054047">
    <property type="component" value="Unassembled WGS sequence"/>
</dbReference>
<dbReference type="AlphaFoldDB" id="A0A0C2D399"/>
<gene>
    <name evidence="1" type="ORF">ANCDUO_05801</name>
</gene>
<keyword evidence="2" id="KW-1185">Reference proteome</keyword>
<accession>A0A0C2D399</accession>
<dbReference type="EMBL" id="KN728371">
    <property type="protein sequence ID" value="KIH63893.1"/>
    <property type="molecule type" value="Genomic_DNA"/>
</dbReference>
<reference evidence="1 2" key="1">
    <citation type="submission" date="2013-12" db="EMBL/GenBank/DDBJ databases">
        <title>Draft genome of the parsitic nematode Ancylostoma duodenale.</title>
        <authorList>
            <person name="Mitreva M."/>
        </authorList>
    </citation>
    <scope>NUCLEOTIDE SEQUENCE [LARGE SCALE GENOMIC DNA]</scope>
    <source>
        <strain evidence="1 2">Zhejiang</strain>
    </source>
</reference>
<organism evidence="1 2">
    <name type="scientific">Ancylostoma duodenale</name>
    <dbReference type="NCBI Taxonomy" id="51022"/>
    <lineage>
        <taxon>Eukaryota</taxon>
        <taxon>Metazoa</taxon>
        <taxon>Ecdysozoa</taxon>
        <taxon>Nematoda</taxon>
        <taxon>Chromadorea</taxon>
        <taxon>Rhabditida</taxon>
        <taxon>Rhabditina</taxon>
        <taxon>Rhabditomorpha</taxon>
        <taxon>Strongyloidea</taxon>
        <taxon>Ancylostomatidae</taxon>
        <taxon>Ancylostomatinae</taxon>
        <taxon>Ancylostoma</taxon>
    </lineage>
</organism>